<keyword evidence="1" id="KW-0813">Transport</keyword>
<dbReference type="GO" id="GO:0046872">
    <property type="term" value="F:metal ion binding"/>
    <property type="evidence" value="ECO:0007669"/>
    <property type="project" value="UniProtKB-KW"/>
</dbReference>
<dbReference type="InterPro" id="IPR012292">
    <property type="entry name" value="Globin/Proto"/>
</dbReference>
<dbReference type="GO" id="GO:0019825">
    <property type="term" value="F:oxygen binding"/>
    <property type="evidence" value="ECO:0007669"/>
    <property type="project" value="InterPro"/>
</dbReference>
<accession>A0A428KIP4</accession>
<dbReference type="InterPro" id="IPR009050">
    <property type="entry name" value="Globin-like_sf"/>
</dbReference>
<evidence type="ECO:0000313" key="5">
    <source>
        <dbReference type="EMBL" id="RSK46339.1"/>
    </source>
</evidence>
<evidence type="ECO:0000256" key="4">
    <source>
        <dbReference type="ARBA" id="ARBA00023004"/>
    </source>
</evidence>
<dbReference type="OrthoDB" id="25954at2"/>
<keyword evidence="2" id="KW-0349">Heme</keyword>
<dbReference type="Gene3D" id="1.10.490.10">
    <property type="entry name" value="Globins"/>
    <property type="match status" value="1"/>
</dbReference>
<dbReference type="EMBL" id="RWIU01000001">
    <property type="protein sequence ID" value="RSK46339.1"/>
    <property type="molecule type" value="Genomic_DNA"/>
</dbReference>
<keyword evidence="4" id="KW-0408">Iron</keyword>
<sequence length="135" mass="15481">MADTASYVPPPDIQTEADVRRLVDAFYQRVRADDLIGPIFEEVVQGHWPRHLATMYDFWSGLLLGSSRYRGRPFPKHLALPIDSRHFHRWLTLFVETVEAHFAGTVADEAIYRAGTIAAVFEHRMAQARNPLHIL</sequence>
<proteinExistence type="predicted"/>
<evidence type="ECO:0000313" key="6">
    <source>
        <dbReference type="Proteomes" id="UP000270291"/>
    </source>
</evidence>
<dbReference type="InterPro" id="IPR001486">
    <property type="entry name" value="Hemoglobin_trunc"/>
</dbReference>
<dbReference type="GO" id="GO:0020037">
    <property type="term" value="F:heme binding"/>
    <property type="evidence" value="ECO:0007669"/>
    <property type="project" value="InterPro"/>
</dbReference>
<evidence type="ECO:0000256" key="2">
    <source>
        <dbReference type="ARBA" id="ARBA00022617"/>
    </source>
</evidence>
<name>A0A428KIP4_9BACT</name>
<reference evidence="5 6" key="1">
    <citation type="submission" date="2018-12" db="EMBL/GenBank/DDBJ databases">
        <authorList>
            <person name="Feng G."/>
            <person name="Zhu H."/>
        </authorList>
    </citation>
    <scope>NUCLEOTIDE SEQUENCE [LARGE SCALE GENOMIC DNA]</scope>
    <source>
        <strain evidence="5 6">LMG 26000</strain>
    </source>
</reference>
<organism evidence="5 6">
    <name type="scientific">Hymenobacter perfusus</name>
    <dbReference type="NCBI Taxonomy" id="1236770"/>
    <lineage>
        <taxon>Bacteria</taxon>
        <taxon>Pseudomonadati</taxon>
        <taxon>Bacteroidota</taxon>
        <taxon>Cytophagia</taxon>
        <taxon>Cytophagales</taxon>
        <taxon>Hymenobacteraceae</taxon>
        <taxon>Hymenobacter</taxon>
    </lineage>
</organism>
<protein>
    <submittedName>
        <fullName evidence="5">Group III truncated hemoglobin</fullName>
    </submittedName>
</protein>
<evidence type="ECO:0000256" key="1">
    <source>
        <dbReference type="ARBA" id="ARBA00022448"/>
    </source>
</evidence>
<evidence type="ECO:0000256" key="3">
    <source>
        <dbReference type="ARBA" id="ARBA00022723"/>
    </source>
</evidence>
<dbReference type="Pfam" id="PF01152">
    <property type="entry name" value="Bac_globin"/>
    <property type="match status" value="1"/>
</dbReference>
<gene>
    <name evidence="5" type="ORF">EI293_03995</name>
</gene>
<dbReference type="CDD" id="cd08916">
    <property type="entry name" value="TrHb3_P"/>
    <property type="match status" value="1"/>
</dbReference>
<dbReference type="Proteomes" id="UP000270291">
    <property type="component" value="Unassembled WGS sequence"/>
</dbReference>
<dbReference type="AlphaFoldDB" id="A0A428KIP4"/>
<keyword evidence="6" id="KW-1185">Reference proteome</keyword>
<dbReference type="SUPFAM" id="SSF46458">
    <property type="entry name" value="Globin-like"/>
    <property type="match status" value="1"/>
</dbReference>
<comment type="caution">
    <text evidence="5">The sequence shown here is derived from an EMBL/GenBank/DDBJ whole genome shotgun (WGS) entry which is preliminary data.</text>
</comment>
<dbReference type="RefSeq" id="WP_125435844.1">
    <property type="nucleotide sequence ID" value="NZ_RWIU01000001.1"/>
</dbReference>
<keyword evidence="3" id="KW-0479">Metal-binding</keyword>